<feature type="transmembrane region" description="Helical" evidence="8">
    <location>
        <begin position="271"/>
        <end position="290"/>
    </location>
</feature>
<dbReference type="OrthoDB" id="9810876at2"/>
<gene>
    <name evidence="9" type="ORF">E6C55_11705</name>
</gene>
<feature type="transmembrane region" description="Helical" evidence="8">
    <location>
        <begin position="230"/>
        <end position="251"/>
    </location>
</feature>
<feature type="region of interest" description="Disordered" evidence="7">
    <location>
        <begin position="138"/>
        <end position="158"/>
    </location>
</feature>
<reference evidence="9 10" key="1">
    <citation type="submission" date="2019-04" db="EMBL/GenBank/DDBJ databases">
        <title>Cohnella sp. nov. isolated from preserved vegetables.</title>
        <authorList>
            <person name="Lin S.-Y."/>
            <person name="Hung M.-H."/>
            <person name="Young C.-C."/>
        </authorList>
    </citation>
    <scope>NUCLEOTIDE SEQUENCE [LARGE SCALE GENOMIC DNA]</scope>
    <source>
        <strain evidence="9 10">CC-MHH1044</strain>
    </source>
</reference>
<keyword evidence="4 8" id="KW-0812">Transmembrane</keyword>
<evidence type="ECO:0000256" key="8">
    <source>
        <dbReference type="SAM" id="Phobius"/>
    </source>
</evidence>
<keyword evidence="10" id="KW-1185">Reference proteome</keyword>
<feature type="transmembrane region" description="Helical" evidence="8">
    <location>
        <begin position="12"/>
        <end position="32"/>
    </location>
</feature>
<keyword evidence="6 8" id="KW-0472">Membrane</keyword>
<keyword evidence="5 8" id="KW-1133">Transmembrane helix</keyword>
<feature type="transmembrane region" description="Helical" evidence="8">
    <location>
        <begin position="107"/>
        <end position="129"/>
    </location>
</feature>
<feature type="transmembrane region" description="Helical" evidence="8">
    <location>
        <begin position="178"/>
        <end position="196"/>
    </location>
</feature>
<comment type="similarity">
    <text evidence="2">Belongs to the UPF0718 family.</text>
</comment>
<dbReference type="Pfam" id="PF03773">
    <property type="entry name" value="ArsP_1"/>
    <property type="match status" value="1"/>
</dbReference>
<protein>
    <submittedName>
        <fullName evidence="9">Permease</fullName>
    </submittedName>
</protein>
<dbReference type="InterPro" id="IPR005524">
    <property type="entry name" value="DUF318"/>
</dbReference>
<proteinExistence type="inferred from homology"/>
<evidence type="ECO:0000256" key="3">
    <source>
        <dbReference type="ARBA" id="ARBA00022475"/>
    </source>
</evidence>
<evidence type="ECO:0000256" key="7">
    <source>
        <dbReference type="SAM" id="MobiDB-lite"/>
    </source>
</evidence>
<comment type="subcellular location">
    <subcellularLocation>
        <location evidence="1">Cell membrane</location>
        <topology evidence="1">Multi-pass membrane protein</topology>
    </subcellularLocation>
</comment>
<evidence type="ECO:0000256" key="1">
    <source>
        <dbReference type="ARBA" id="ARBA00004651"/>
    </source>
</evidence>
<feature type="transmembrane region" description="Helical" evidence="8">
    <location>
        <begin position="208"/>
        <end position="224"/>
    </location>
</feature>
<evidence type="ECO:0000256" key="6">
    <source>
        <dbReference type="ARBA" id="ARBA00023136"/>
    </source>
</evidence>
<evidence type="ECO:0000256" key="5">
    <source>
        <dbReference type="ARBA" id="ARBA00022989"/>
    </source>
</evidence>
<evidence type="ECO:0000256" key="2">
    <source>
        <dbReference type="ARBA" id="ARBA00006386"/>
    </source>
</evidence>
<keyword evidence="3" id="KW-1003">Cell membrane</keyword>
<organism evidence="9 10">
    <name type="scientific">Cohnella fermenti</name>
    <dbReference type="NCBI Taxonomy" id="2565925"/>
    <lineage>
        <taxon>Bacteria</taxon>
        <taxon>Bacillati</taxon>
        <taxon>Bacillota</taxon>
        <taxon>Bacilli</taxon>
        <taxon>Bacillales</taxon>
        <taxon>Paenibacillaceae</taxon>
        <taxon>Cohnella</taxon>
    </lineage>
</organism>
<feature type="transmembrane region" description="Helical" evidence="8">
    <location>
        <begin position="76"/>
        <end position="100"/>
    </location>
</feature>
<evidence type="ECO:0000313" key="10">
    <source>
        <dbReference type="Proteomes" id="UP000310636"/>
    </source>
</evidence>
<evidence type="ECO:0000313" key="9">
    <source>
        <dbReference type="EMBL" id="THF79591.1"/>
    </source>
</evidence>
<sequence length="296" mass="32189">MLISILLEALPFLILGVFASSIMHVFIPEAWIRKGIPRNPILGIVMACLLGIVFPICECGLIPVVRRLTAKGMPAYAGVVFILVGPIVNPIVFSSTYLAFRTKPEMVYARMGLAIAIGLLVGLLLYYFLKQSPFRRGKNEPEATPGHSHADGHSHSHSHSGNRWADVFEHAGAEFFDMGKYLIVGSMLAAAIQAYVPRADLVGIGQQEFAAHFFMMGFAFVLSLCSTSDAFVATSFTGTFSTGALLSFLVFGPMLDVKSTLMLLSLFKTRFVLTLAAIIVPAVFVGAWLLGKYYLS</sequence>
<name>A0A4S4BWW4_9BACL</name>
<dbReference type="GO" id="GO:0005886">
    <property type="term" value="C:plasma membrane"/>
    <property type="evidence" value="ECO:0007669"/>
    <property type="project" value="UniProtKB-SubCell"/>
</dbReference>
<dbReference type="EMBL" id="SSOB01000013">
    <property type="protein sequence ID" value="THF79591.1"/>
    <property type="molecule type" value="Genomic_DNA"/>
</dbReference>
<dbReference type="AlphaFoldDB" id="A0A4S4BWW4"/>
<dbReference type="InterPro" id="IPR052923">
    <property type="entry name" value="UPF0718"/>
</dbReference>
<dbReference type="PANTHER" id="PTHR34184:SF4">
    <property type="entry name" value="UPF0718 PROTEIN YCGR"/>
    <property type="match status" value="1"/>
</dbReference>
<feature type="transmembrane region" description="Helical" evidence="8">
    <location>
        <begin position="44"/>
        <end position="64"/>
    </location>
</feature>
<evidence type="ECO:0000256" key="4">
    <source>
        <dbReference type="ARBA" id="ARBA00022692"/>
    </source>
</evidence>
<dbReference type="Proteomes" id="UP000310636">
    <property type="component" value="Unassembled WGS sequence"/>
</dbReference>
<dbReference type="PANTHER" id="PTHR34184">
    <property type="entry name" value="UPF0718 PROTEIN YCGR"/>
    <property type="match status" value="1"/>
</dbReference>
<comment type="caution">
    <text evidence="9">The sequence shown here is derived from an EMBL/GenBank/DDBJ whole genome shotgun (WGS) entry which is preliminary data.</text>
</comment>
<accession>A0A4S4BWW4</accession>